<accession>A0A481ZDK8</accession>
<name>A0A481ZDK8_9VIRU</name>
<sequence length="254" mass="30066">MIEIFAFSYNLDIERTVSILKNGYIGISKESNWDIDFPGVYMSIITEEQNRIPSAWGYDIDLIFSVKLLKRSDYHINEEDVYGHLTEKSYSPNNLHLIKKIDVTSEIVFHNKVSTIFLESIVVKDYQRDFVYPRLKKYLHEEGLDEYIHMIQVMKDDLLPLNVIYDTGDMKDIENYTPRFCDAYTDFDDMTIQMNVSIKVARKIAMNCGMSQREVSRFNDPNELRLHLWDEGYIQKYVKYPEMMPKQIYEPPFG</sequence>
<proteinExistence type="predicted"/>
<reference evidence="1" key="1">
    <citation type="journal article" date="2019" name="MBio">
        <title>Virus Genomes from Deep Sea Sediments Expand the Ocean Megavirome and Support Independent Origins of Viral Gigantism.</title>
        <authorList>
            <person name="Backstrom D."/>
            <person name="Yutin N."/>
            <person name="Jorgensen S.L."/>
            <person name="Dharamshi J."/>
            <person name="Homa F."/>
            <person name="Zaremba-Niedwiedzka K."/>
            <person name="Spang A."/>
            <person name="Wolf Y.I."/>
            <person name="Koonin E.V."/>
            <person name="Ettema T.J."/>
        </authorList>
    </citation>
    <scope>NUCLEOTIDE SEQUENCE</scope>
</reference>
<organism evidence="1">
    <name type="scientific">Pithovirus LCPAC406</name>
    <dbReference type="NCBI Taxonomy" id="2506599"/>
    <lineage>
        <taxon>Viruses</taxon>
        <taxon>Pithoviruses</taxon>
    </lineage>
</organism>
<dbReference type="EMBL" id="MK500609">
    <property type="protein sequence ID" value="QBK93988.1"/>
    <property type="molecule type" value="Genomic_DNA"/>
</dbReference>
<gene>
    <name evidence="1" type="ORF">LCPAC406_03020</name>
</gene>
<evidence type="ECO:0000313" key="1">
    <source>
        <dbReference type="EMBL" id="QBK93988.1"/>
    </source>
</evidence>
<protein>
    <submittedName>
        <fullName evidence="1">Uncharacterized protein</fullName>
    </submittedName>
</protein>